<name>A0A542TII9_9ACTN</name>
<dbReference type="Gene3D" id="3.30.565.10">
    <property type="entry name" value="Histidine kinase-like ATPase, C-terminal domain"/>
    <property type="match status" value="1"/>
</dbReference>
<keyword evidence="1" id="KW-0723">Serine/threonine-protein kinase</keyword>
<keyword evidence="3" id="KW-0418">Kinase</keyword>
<feature type="domain" description="Histidine kinase/HSP90-like ATPase" evidence="2">
    <location>
        <begin position="31"/>
        <end position="140"/>
    </location>
</feature>
<dbReference type="GO" id="GO:0004674">
    <property type="term" value="F:protein serine/threonine kinase activity"/>
    <property type="evidence" value="ECO:0007669"/>
    <property type="project" value="UniProtKB-KW"/>
</dbReference>
<protein>
    <submittedName>
        <fullName evidence="3">Histidine kinase-like protein</fullName>
    </submittedName>
</protein>
<dbReference type="AlphaFoldDB" id="A0A542TII9"/>
<keyword evidence="4" id="KW-1185">Reference proteome</keyword>
<dbReference type="RefSeq" id="WP_055706016.1">
    <property type="nucleotide sequence ID" value="NZ_JBPJFI010000001.1"/>
</dbReference>
<evidence type="ECO:0000256" key="1">
    <source>
        <dbReference type="ARBA" id="ARBA00022527"/>
    </source>
</evidence>
<evidence type="ECO:0000313" key="4">
    <source>
        <dbReference type="Proteomes" id="UP000318103"/>
    </source>
</evidence>
<proteinExistence type="predicted"/>
<dbReference type="InterPro" id="IPR036890">
    <property type="entry name" value="HATPase_C_sf"/>
</dbReference>
<dbReference type="CDD" id="cd16936">
    <property type="entry name" value="HATPase_RsbW-like"/>
    <property type="match status" value="1"/>
</dbReference>
<evidence type="ECO:0000313" key="3">
    <source>
        <dbReference type="EMBL" id="TQK86645.1"/>
    </source>
</evidence>
<evidence type="ECO:0000259" key="2">
    <source>
        <dbReference type="Pfam" id="PF13581"/>
    </source>
</evidence>
<keyword evidence="3" id="KW-0808">Transferase</keyword>
<dbReference type="OrthoDB" id="5184679at2"/>
<dbReference type="Pfam" id="PF13581">
    <property type="entry name" value="HATPase_c_2"/>
    <property type="match status" value="1"/>
</dbReference>
<dbReference type="EMBL" id="VFNX01000002">
    <property type="protein sequence ID" value="TQK86645.1"/>
    <property type="molecule type" value="Genomic_DNA"/>
</dbReference>
<organism evidence="3 4">
    <name type="scientific">Streptomyces puniciscabiei</name>
    <dbReference type="NCBI Taxonomy" id="164348"/>
    <lineage>
        <taxon>Bacteria</taxon>
        <taxon>Bacillati</taxon>
        <taxon>Actinomycetota</taxon>
        <taxon>Actinomycetes</taxon>
        <taxon>Kitasatosporales</taxon>
        <taxon>Streptomycetaceae</taxon>
        <taxon>Streptomyces</taxon>
    </lineage>
</organism>
<dbReference type="PANTHER" id="PTHR35526:SF3">
    <property type="entry name" value="ANTI-SIGMA-F FACTOR RSBW"/>
    <property type="match status" value="1"/>
</dbReference>
<gene>
    <name evidence="3" type="ORF">FB563_6792</name>
</gene>
<sequence>MDIPFGTHTRTQARPAPLRYSRTWDDPAAGIGDARDAVAAVLARVRPAPTRRSVQDARLVVSELVTNVAKHAPGPCTLSLELLPGAGALRITVSDTSTDPPLRRPPDPRRVGGHGLHLVAMLSRALEVTWLPHGKRVTATVPLAAGEG</sequence>
<reference evidence="3 4" key="1">
    <citation type="submission" date="2019-06" db="EMBL/GenBank/DDBJ databases">
        <title>Sequencing the genomes of 1000 actinobacteria strains.</title>
        <authorList>
            <person name="Klenk H.-P."/>
        </authorList>
    </citation>
    <scope>NUCLEOTIDE SEQUENCE [LARGE SCALE GENOMIC DNA]</scope>
    <source>
        <strain evidence="3 4">DSM 41929</strain>
    </source>
</reference>
<dbReference type="InterPro" id="IPR003594">
    <property type="entry name" value="HATPase_dom"/>
</dbReference>
<dbReference type="InterPro" id="IPR050267">
    <property type="entry name" value="Anti-sigma-factor_SerPK"/>
</dbReference>
<comment type="caution">
    <text evidence="3">The sequence shown here is derived from an EMBL/GenBank/DDBJ whole genome shotgun (WGS) entry which is preliminary data.</text>
</comment>
<dbReference type="PANTHER" id="PTHR35526">
    <property type="entry name" value="ANTI-SIGMA-F FACTOR RSBW-RELATED"/>
    <property type="match status" value="1"/>
</dbReference>
<accession>A0A542TII9</accession>
<dbReference type="STRING" id="164348.BFF78_39860"/>
<dbReference type="SUPFAM" id="SSF55874">
    <property type="entry name" value="ATPase domain of HSP90 chaperone/DNA topoisomerase II/histidine kinase"/>
    <property type="match status" value="1"/>
</dbReference>
<dbReference type="Proteomes" id="UP000318103">
    <property type="component" value="Unassembled WGS sequence"/>
</dbReference>